<evidence type="ECO:0000256" key="4">
    <source>
        <dbReference type="SAM" id="MobiDB-lite"/>
    </source>
</evidence>
<evidence type="ECO:0000256" key="2">
    <source>
        <dbReference type="ARBA" id="ARBA00006393"/>
    </source>
</evidence>
<protein>
    <submittedName>
        <fullName evidence="5">Uncharacterized protein</fullName>
    </submittedName>
</protein>
<keyword evidence="3" id="KW-0649">Protein kinase inhibitor</keyword>
<comment type="function">
    <text evidence="1">Extremely potent competitive inhibitor of cAMP-dependent protein kinase activity, this protein interacts with the catalytic subunit of the enzyme after the cAMP-induced dissociation of its regulatory chains.</text>
</comment>
<feature type="compositionally biased region" description="Polar residues" evidence="4">
    <location>
        <begin position="88"/>
        <end position="129"/>
    </location>
</feature>
<feature type="region of interest" description="Disordered" evidence="4">
    <location>
        <begin position="1"/>
        <end position="129"/>
    </location>
</feature>
<evidence type="ECO:0000256" key="1">
    <source>
        <dbReference type="ARBA" id="ARBA00002844"/>
    </source>
</evidence>
<dbReference type="AlphaFoldDB" id="A0A9P0AL65"/>
<proteinExistence type="inferred from homology"/>
<dbReference type="Pfam" id="PF02827">
    <property type="entry name" value="PKI"/>
    <property type="match status" value="1"/>
</dbReference>
<sequence>MMSTNRPFKAKLKRQQKIKSSRISRKSVLKMLSVMSSPAENSTQEAATDISQDFLTTGRTGRRNALPDILGSHNTTSTADLPSRLEGLSTSDGGESSTSCGSKLQEPSSSNQSLSTPCSSNDRGGTSSS</sequence>
<reference evidence="5" key="1">
    <citation type="submission" date="2021-12" db="EMBL/GenBank/DDBJ databases">
        <authorList>
            <person name="King R."/>
        </authorList>
    </citation>
    <scope>NUCLEOTIDE SEQUENCE</scope>
</reference>
<keyword evidence="6" id="KW-1185">Reference proteome</keyword>
<feature type="compositionally biased region" description="Basic residues" evidence="4">
    <location>
        <begin position="8"/>
        <end position="28"/>
    </location>
</feature>
<dbReference type="PANTHER" id="PTHR15416">
    <property type="entry name" value="CAMP-DEPENDENT PROTEIN KINASE INHIBITOR/PKI"/>
    <property type="match status" value="1"/>
</dbReference>
<dbReference type="EMBL" id="OU963868">
    <property type="protein sequence ID" value="CAH0393030.1"/>
    <property type="molecule type" value="Genomic_DNA"/>
</dbReference>
<evidence type="ECO:0000313" key="5">
    <source>
        <dbReference type="EMBL" id="CAH0393030.1"/>
    </source>
</evidence>
<organism evidence="5 6">
    <name type="scientific">Bemisia tabaci</name>
    <name type="common">Sweetpotato whitefly</name>
    <name type="synonym">Aleurodes tabaci</name>
    <dbReference type="NCBI Taxonomy" id="7038"/>
    <lineage>
        <taxon>Eukaryota</taxon>
        <taxon>Metazoa</taxon>
        <taxon>Ecdysozoa</taxon>
        <taxon>Arthropoda</taxon>
        <taxon>Hexapoda</taxon>
        <taxon>Insecta</taxon>
        <taxon>Pterygota</taxon>
        <taxon>Neoptera</taxon>
        <taxon>Paraneoptera</taxon>
        <taxon>Hemiptera</taxon>
        <taxon>Sternorrhyncha</taxon>
        <taxon>Aleyrodoidea</taxon>
        <taxon>Aleyrodidae</taxon>
        <taxon>Aleyrodinae</taxon>
        <taxon>Bemisia</taxon>
    </lineage>
</organism>
<name>A0A9P0AL65_BEMTA</name>
<gene>
    <name evidence="5" type="ORF">BEMITA_LOCUS11479</name>
</gene>
<comment type="similarity">
    <text evidence="2">Belongs to the PKI family.</text>
</comment>
<dbReference type="Proteomes" id="UP001152759">
    <property type="component" value="Chromosome 7"/>
</dbReference>
<evidence type="ECO:0000256" key="3">
    <source>
        <dbReference type="ARBA" id="ARBA00023013"/>
    </source>
</evidence>
<accession>A0A9P0AL65</accession>
<dbReference type="InterPro" id="IPR004171">
    <property type="entry name" value="cAMP_dep_PKI"/>
</dbReference>
<evidence type="ECO:0000313" key="6">
    <source>
        <dbReference type="Proteomes" id="UP001152759"/>
    </source>
</evidence>
<feature type="compositionally biased region" description="Polar residues" evidence="4">
    <location>
        <begin position="34"/>
        <end position="59"/>
    </location>
</feature>
<dbReference type="GO" id="GO:0004862">
    <property type="term" value="F:cAMP-dependent protein kinase inhibitor activity"/>
    <property type="evidence" value="ECO:0007669"/>
    <property type="project" value="InterPro"/>
</dbReference>